<feature type="domain" description="Bet v I/Major latex protein" evidence="4">
    <location>
        <begin position="144"/>
        <end position="220"/>
    </location>
</feature>
<protein>
    <recommendedName>
        <fullName evidence="4">Bet v I/Major latex protein domain-containing protein</fullName>
    </recommendedName>
</protein>
<dbReference type="GO" id="GO:0004864">
    <property type="term" value="F:protein phosphatase inhibitor activity"/>
    <property type="evidence" value="ECO:0007669"/>
    <property type="project" value="InterPro"/>
</dbReference>
<comment type="similarity">
    <text evidence="1">Belongs to the BetVI family.</text>
</comment>
<keyword evidence="3" id="KW-0568">Pathogenesis-related protein</keyword>
<sequence length="264" mass="30266">MHRDNRDKVRLLIRTEWEREGLGHRLPFVKEDYVLMTKYDTSDISAGSLKHHTPLKQAKKSLSFWSPIPHPKIKNLRGINKNVILKPIRISINLQQNQQQTWVSSSIPSARMFKAFVLEADHLIPKISLRLPRVWKSLKDMEGLEHQARSNYKSVKQRVDAIDKENFSYSYSVIEVEDLMGVFESISYEIKITATPDGGSICQNTSKCHAKGDAQVTEEEIKSGKEKASAMFRLLRPISWPILMPRAKASHSLYFRILNSPSAP</sequence>
<gene>
    <name evidence="5" type="ORF">TAV2_LOCUS12202</name>
</gene>
<dbReference type="Pfam" id="PF00407">
    <property type="entry name" value="Bet_v_1"/>
    <property type="match status" value="1"/>
</dbReference>
<evidence type="ECO:0000313" key="5">
    <source>
        <dbReference type="EMBL" id="CAH2057543.1"/>
    </source>
</evidence>
<dbReference type="GO" id="GO:0010427">
    <property type="term" value="F:abscisic acid binding"/>
    <property type="evidence" value="ECO:0007669"/>
    <property type="project" value="InterPro"/>
</dbReference>
<dbReference type="GO" id="GO:0006952">
    <property type="term" value="P:defense response"/>
    <property type="evidence" value="ECO:0007669"/>
    <property type="project" value="UniProtKB-KW"/>
</dbReference>
<dbReference type="Gene3D" id="3.30.530.20">
    <property type="match status" value="1"/>
</dbReference>
<reference evidence="5 6" key="1">
    <citation type="submission" date="2022-03" db="EMBL/GenBank/DDBJ databases">
        <authorList>
            <person name="Nunn A."/>
            <person name="Chopra R."/>
            <person name="Nunn A."/>
            <person name="Contreras Garrido A."/>
        </authorList>
    </citation>
    <scope>NUCLEOTIDE SEQUENCE [LARGE SCALE GENOMIC DNA]</scope>
</reference>
<evidence type="ECO:0000313" key="6">
    <source>
        <dbReference type="Proteomes" id="UP000836841"/>
    </source>
</evidence>
<keyword evidence="6" id="KW-1185">Reference proteome</keyword>
<dbReference type="SUPFAM" id="SSF55961">
    <property type="entry name" value="Bet v1-like"/>
    <property type="match status" value="1"/>
</dbReference>
<evidence type="ECO:0000256" key="1">
    <source>
        <dbReference type="ARBA" id="ARBA00009744"/>
    </source>
</evidence>
<dbReference type="AlphaFoldDB" id="A0AAU9S781"/>
<dbReference type="PRINTS" id="PR00634">
    <property type="entry name" value="BETALLERGEN"/>
</dbReference>
<dbReference type="FunFam" id="3.30.530.20:FF:000007">
    <property type="entry name" value="Major pollen allergen Bet v 1-A"/>
    <property type="match status" value="1"/>
</dbReference>
<dbReference type="InterPro" id="IPR000916">
    <property type="entry name" value="Bet_v_I/MLP"/>
</dbReference>
<dbReference type="Proteomes" id="UP000836841">
    <property type="component" value="Unassembled WGS sequence"/>
</dbReference>
<keyword evidence="2" id="KW-0611">Plant defense</keyword>
<evidence type="ECO:0000256" key="2">
    <source>
        <dbReference type="ARBA" id="ARBA00022821"/>
    </source>
</evidence>
<accession>A0AAU9S781</accession>
<comment type="caution">
    <text evidence="5">The sequence shown here is derived from an EMBL/GenBank/DDBJ whole genome shotgun (WGS) entry which is preliminary data.</text>
</comment>
<evidence type="ECO:0000259" key="4">
    <source>
        <dbReference type="Pfam" id="PF00407"/>
    </source>
</evidence>
<organism evidence="5 6">
    <name type="scientific">Thlaspi arvense</name>
    <name type="common">Field penny-cress</name>
    <dbReference type="NCBI Taxonomy" id="13288"/>
    <lineage>
        <taxon>Eukaryota</taxon>
        <taxon>Viridiplantae</taxon>
        <taxon>Streptophyta</taxon>
        <taxon>Embryophyta</taxon>
        <taxon>Tracheophyta</taxon>
        <taxon>Spermatophyta</taxon>
        <taxon>Magnoliopsida</taxon>
        <taxon>eudicotyledons</taxon>
        <taxon>Gunneridae</taxon>
        <taxon>Pentapetalae</taxon>
        <taxon>rosids</taxon>
        <taxon>malvids</taxon>
        <taxon>Brassicales</taxon>
        <taxon>Brassicaceae</taxon>
        <taxon>Thlaspideae</taxon>
        <taxon>Thlaspi</taxon>
    </lineage>
</organism>
<dbReference type="InterPro" id="IPR050279">
    <property type="entry name" value="Plant_def-hormone_signal"/>
</dbReference>
<dbReference type="PANTHER" id="PTHR31213">
    <property type="entry name" value="OS08G0374000 PROTEIN-RELATED"/>
    <property type="match status" value="1"/>
</dbReference>
<evidence type="ECO:0000256" key="3">
    <source>
        <dbReference type="ARBA" id="ARBA00023265"/>
    </source>
</evidence>
<dbReference type="GO" id="GO:0038023">
    <property type="term" value="F:signaling receptor activity"/>
    <property type="evidence" value="ECO:0007669"/>
    <property type="project" value="InterPro"/>
</dbReference>
<dbReference type="GO" id="GO:0005737">
    <property type="term" value="C:cytoplasm"/>
    <property type="evidence" value="ECO:0007669"/>
    <property type="project" value="TreeGrafter"/>
</dbReference>
<dbReference type="PANTHER" id="PTHR31213:SF55">
    <property type="entry name" value="STRESS-INDUCED PROTEIN SAM22"/>
    <property type="match status" value="1"/>
</dbReference>
<dbReference type="GO" id="GO:0009738">
    <property type="term" value="P:abscisic acid-activated signaling pathway"/>
    <property type="evidence" value="ECO:0007669"/>
    <property type="project" value="InterPro"/>
</dbReference>
<proteinExistence type="inferred from homology"/>
<dbReference type="InterPro" id="IPR023393">
    <property type="entry name" value="START-like_dom_sf"/>
</dbReference>
<dbReference type="EMBL" id="CAJVSB020000685">
    <property type="protein sequence ID" value="CAH2057543.1"/>
    <property type="molecule type" value="Genomic_DNA"/>
</dbReference>
<name>A0AAU9S781_THLAR</name>
<dbReference type="GO" id="GO:0005634">
    <property type="term" value="C:nucleus"/>
    <property type="evidence" value="ECO:0007669"/>
    <property type="project" value="TreeGrafter"/>
</dbReference>
<dbReference type="InterPro" id="IPR024949">
    <property type="entry name" value="Bet_v_I_allergen"/>
</dbReference>
<dbReference type="CDD" id="cd07816">
    <property type="entry name" value="Bet_v1-like"/>
    <property type="match status" value="1"/>
</dbReference>